<dbReference type="STRING" id="1618607.UY86_C0004G0073"/>
<sequence>MAVTELVGKFVNVILNPLLALLFAVGTLVFIFGLVEFLAGLSAESLDKKEAGKRHMLYGLVGMFIMVTAWSLVSLIGITVGNPVSNFGFPSRAF</sequence>
<gene>
    <name evidence="2" type="ORF">UY86_C0004G0073</name>
</gene>
<protein>
    <submittedName>
        <fullName evidence="2">Uncharacterized protein</fullName>
    </submittedName>
</protein>
<dbReference type="Proteomes" id="UP000033852">
    <property type="component" value="Unassembled WGS sequence"/>
</dbReference>
<dbReference type="Pfam" id="PF18895">
    <property type="entry name" value="T4SS_pilin"/>
    <property type="match status" value="1"/>
</dbReference>
<dbReference type="InterPro" id="IPR043993">
    <property type="entry name" value="T4SS_pilin"/>
</dbReference>
<accession>A0A0G2AXV2</accession>
<feature type="transmembrane region" description="Helical" evidence="1">
    <location>
        <begin position="20"/>
        <end position="43"/>
    </location>
</feature>
<evidence type="ECO:0000313" key="2">
    <source>
        <dbReference type="EMBL" id="KKW37744.1"/>
    </source>
</evidence>
<keyword evidence="1" id="KW-1133">Transmembrane helix</keyword>
<name>A0A0G2AXV2_9BACT</name>
<evidence type="ECO:0000313" key="3">
    <source>
        <dbReference type="Proteomes" id="UP000033852"/>
    </source>
</evidence>
<feature type="transmembrane region" description="Helical" evidence="1">
    <location>
        <begin position="55"/>
        <end position="80"/>
    </location>
</feature>
<dbReference type="AlphaFoldDB" id="A0A0G2AXV2"/>
<proteinExistence type="predicted"/>
<reference evidence="2 3" key="1">
    <citation type="journal article" date="2015" name="Nature">
        <title>rRNA introns, odd ribosomes, and small enigmatic genomes across a large radiation of phyla.</title>
        <authorList>
            <person name="Brown C.T."/>
            <person name="Hug L.A."/>
            <person name="Thomas B.C."/>
            <person name="Sharon I."/>
            <person name="Castelle C.J."/>
            <person name="Singh A."/>
            <person name="Wilkins M.J."/>
            <person name="Williams K.H."/>
            <person name="Banfield J.F."/>
        </authorList>
    </citation>
    <scope>NUCLEOTIDE SEQUENCE [LARGE SCALE GENOMIC DNA]</scope>
</reference>
<organism evidence="2 3">
    <name type="scientific">Candidatus Adlerbacteria bacterium GW2011_GWB1_54_7</name>
    <dbReference type="NCBI Taxonomy" id="1618607"/>
    <lineage>
        <taxon>Bacteria</taxon>
        <taxon>Candidatus Adleribacteriota</taxon>
    </lineage>
</organism>
<dbReference type="EMBL" id="LCRR01000004">
    <property type="protein sequence ID" value="KKW37744.1"/>
    <property type="molecule type" value="Genomic_DNA"/>
</dbReference>
<keyword evidence="1" id="KW-0812">Transmembrane</keyword>
<keyword evidence="1" id="KW-0472">Membrane</keyword>
<comment type="caution">
    <text evidence="2">The sequence shown here is derived from an EMBL/GenBank/DDBJ whole genome shotgun (WGS) entry which is preliminary data.</text>
</comment>
<evidence type="ECO:0000256" key="1">
    <source>
        <dbReference type="SAM" id="Phobius"/>
    </source>
</evidence>